<dbReference type="Gene3D" id="1.20.1520.10">
    <property type="entry name" value="ADP-ribosylation factor-like 2-binding protein, domain"/>
    <property type="match status" value="1"/>
</dbReference>
<feature type="domain" description="BART" evidence="14">
    <location>
        <begin position="21"/>
        <end position="84"/>
    </location>
</feature>
<accession>A0A091DNW2</accession>
<dbReference type="GO" id="GO:0005929">
    <property type="term" value="C:cilium"/>
    <property type="evidence" value="ECO:0007669"/>
    <property type="project" value="UniProtKB-UniRule"/>
</dbReference>
<keyword evidence="11 13" id="KW-0966">Cell projection</keyword>
<dbReference type="GO" id="GO:0005813">
    <property type="term" value="C:centrosome"/>
    <property type="evidence" value="ECO:0007669"/>
    <property type="project" value="UniProtKB-SubCell"/>
</dbReference>
<evidence type="ECO:0000259" key="14">
    <source>
        <dbReference type="Pfam" id="PF11527"/>
    </source>
</evidence>
<gene>
    <name evidence="15" type="ORF">H920_05906</name>
</gene>
<evidence type="ECO:0000256" key="7">
    <source>
        <dbReference type="ARBA" id="ARBA00023069"/>
    </source>
</evidence>
<dbReference type="Proteomes" id="UP000028990">
    <property type="component" value="Unassembled WGS sequence"/>
</dbReference>
<evidence type="ECO:0000256" key="3">
    <source>
        <dbReference type="ARBA" id="ARBA00004300"/>
    </source>
</evidence>
<dbReference type="GO" id="GO:0005634">
    <property type="term" value="C:nucleus"/>
    <property type="evidence" value="ECO:0007669"/>
    <property type="project" value="UniProtKB-SubCell"/>
</dbReference>
<keyword evidence="8 13" id="KW-0496">Mitochondrion</keyword>
<evidence type="ECO:0000256" key="4">
    <source>
        <dbReference type="ARBA" id="ARBA00009880"/>
    </source>
</evidence>
<sequence>MDALEEENLALSSSASGAELDAVVGYLEGIILEDDESQLPQRNFMDKHYQESEDTEEHKLTYTLIFNEYISLVEYIEERLLEWILGSAWQPSRQCYSTIKMKWLVTSLTCCSHLQIFWLLKKRFWTAEEGRS</sequence>
<keyword evidence="10 13" id="KW-0539">Nucleus</keyword>
<dbReference type="EMBL" id="KN122133">
    <property type="protein sequence ID" value="KFO32737.1"/>
    <property type="molecule type" value="Genomic_DNA"/>
</dbReference>
<dbReference type="InterPro" id="IPR038849">
    <property type="entry name" value="ARL2BP"/>
</dbReference>
<evidence type="ECO:0000256" key="13">
    <source>
        <dbReference type="RuleBase" id="RU367099"/>
    </source>
</evidence>
<dbReference type="AlphaFoldDB" id="A0A091DNW2"/>
<keyword evidence="16" id="KW-1185">Reference proteome</keyword>
<keyword evidence="6 13" id="KW-0963">Cytoplasm</keyword>
<dbReference type="InterPro" id="IPR042541">
    <property type="entry name" value="BART_sf"/>
</dbReference>
<name>A0A091DNW2_FUKDA</name>
<evidence type="ECO:0000256" key="10">
    <source>
        <dbReference type="ARBA" id="ARBA00023242"/>
    </source>
</evidence>
<dbReference type="PANTHER" id="PTHR15487:SF4">
    <property type="entry name" value="ADP-RIBOSYLATION FACTOR-LIKE PROTEIN 2-BINDING PROTEIN"/>
    <property type="match status" value="1"/>
</dbReference>
<comment type="function">
    <text evidence="12 13">Together with ARL2, plays a role in the nuclear translocation, retention and transcriptional activity of STAT3. May play a role as an effector of ARL2.</text>
</comment>
<dbReference type="InterPro" id="IPR023379">
    <property type="entry name" value="BART_dom"/>
</dbReference>
<reference evidence="15 16" key="1">
    <citation type="submission" date="2013-11" db="EMBL/GenBank/DDBJ databases">
        <title>The Damaraland mole rat (Fukomys damarensis) genome and evolution of African mole rats.</title>
        <authorList>
            <person name="Gladyshev V.N."/>
            <person name="Fang X."/>
        </authorList>
    </citation>
    <scope>NUCLEOTIDE SEQUENCE [LARGE SCALE GENOMIC DNA]</scope>
    <source>
        <tissue evidence="15">Liver</tissue>
    </source>
</reference>
<evidence type="ECO:0000256" key="5">
    <source>
        <dbReference type="ARBA" id="ARBA00014849"/>
    </source>
</evidence>
<evidence type="ECO:0000256" key="9">
    <source>
        <dbReference type="ARBA" id="ARBA00023212"/>
    </source>
</evidence>
<evidence type="ECO:0000313" key="15">
    <source>
        <dbReference type="EMBL" id="KFO32737.1"/>
    </source>
</evidence>
<evidence type="ECO:0000256" key="2">
    <source>
        <dbReference type="ARBA" id="ARBA00004123"/>
    </source>
</evidence>
<organism evidence="15 16">
    <name type="scientific">Fukomys damarensis</name>
    <name type="common">Damaraland mole rat</name>
    <name type="synonym">Cryptomys damarensis</name>
    <dbReference type="NCBI Taxonomy" id="885580"/>
    <lineage>
        <taxon>Eukaryota</taxon>
        <taxon>Metazoa</taxon>
        <taxon>Chordata</taxon>
        <taxon>Craniata</taxon>
        <taxon>Vertebrata</taxon>
        <taxon>Euteleostomi</taxon>
        <taxon>Mammalia</taxon>
        <taxon>Eutheria</taxon>
        <taxon>Euarchontoglires</taxon>
        <taxon>Glires</taxon>
        <taxon>Rodentia</taxon>
        <taxon>Hystricomorpha</taxon>
        <taxon>Bathyergidae</taxon>
        <taxon>Fukomys</taxon>
    </lineage>
</organism>
<evidence type="ECO:0000256" key="11">
    <source>
        <dbReference type="ARBA" id="ARBA00023273"/>
    </source>
</evidence>
<evidence type="ECO:0000313" key="16">
    <source>
        <dbReference type="Proteomes" id="UP000028990"/>
    </source>
</evidence>
<proteinExistence type="inferred from homology"/>
<dbReference type="GO" id="GO:0005758">
    <property type="term" value="C:mitochondrial intermembrane space"/>
    <property type="evidence" value="ECO:0007669"/>
    <property type="project" value="UniProtKB-SubCell"/>
</dbReference>
<comment type="subcellular location">
    <subcellularLocation>
        <location evidence="1 13">Cytoplasm</location>
        <location evidence="1 13">Cytoskeleton</location>
        <location evidence="1 13">Cilium basal body</location>
    </subcellularLocation>
    <subcellularLocation>
        <location evidence="3 13">Cytoplasm</location>
        <location evidence="3 13">Cytoskeleton</location>
        <location evidence="3 13">Microtubule organizing center</location>
        <location evidence="3 13">Centrosome</location>
    </subcellularLocation>
    <subcellularLocation>
        <location evidence="13">Cytoplasm</location>
    </subcellularLocation>
    <subcellularLocation>
        <location evidence="2 13">Nucleus</location>
    </subcellularLocation>
    <subcellularLocation>
        <location evidence="13">Mitochondrion intermembrane space</location>
    </subcellularLocation>
</comment>
<evidence type="ECO:0000256" key="8">
    <source>
        <dbReference type="ARBA" id="ARBA00023128"/>
    </source>
</evidence>
<keyword evidence="9 13" id="KW-0206">Cytoskeleton</keyword>
<evidence type="ECO:0000256" key="1">
    <source>
        <dbReference type="ARBA" id="ARBA00004120"/>
    </source>
</evidence>
<protein>
    <recommendedName>
        <fullName evidence="5 13">ADP-ribosylation factor-like protein 2-binding protein</fullName>
        <shortName evidence="13">ARF-like 2-binding protein</shortName>
    </recommendedName>
</protein>
<evidence type="ECO:0000256" key="12">
    <source>
        <dbReference type="ARBA" id="ARBA00025341"/>
    </source>
</evidence>
<keyword evidence="7 13" id="KW-0969">Cilium</keyword>
<dbReference type="Pfam" id="PF11527">
    <property type="entry name" value="ARL2_Bind_BART"/>
    <property type="match status" value="1"/>
</dbReference>
<evidence type="ECO:0000256" key="6">
    <source>
        <dbReference type="ARBA" id="ARBA00022490"/>
    </source>
</evidence>
<comment type="similarity">
    <text evidence="4 13">Belongs to the ARL2BP family.</text>
</comment>
<dbReference type="PANTHER" id="PTHR15487">
    <property type="entry name" value="ADP-RIBOSYLATION FACTOR-LIKE PROTEIN 2-BINDING PROTEIN"/>
    <property type="match status" value="1"/>
</dbReference>
<dbReference type="STRING" id="885580.ENSFDAP00000021666"/>
<dbReference type="GO" id="GO:0051457">
    <property type="term" value="P:maintenance of protein location in nucleus"/>
    <property type="evidence" value="ECO:0007669"/>
    <property type="project" value="TreeGrafter"/>
</dbReference>